<dbReference type="OrthoDB" id="4793174at2"/>
<evidence type="ECO:0000256" key="7">
    <source>
        <dbReference type="ARBA" id="ARBA00040167"/>
    </source>
</evidence>
<evidence type="ECO:0000256" key="9">
    <source>
        <dbReference type="RuleBase" id="RU366031"/>
    </source>
</evidence>
<evidence type="ECO:0000313" key="12">
    <source>
        <dbReference type="Proteomes" id="UP000001919"/>
    </source>
</evidence>
<dbReference type="eggNOG" id="COG1587">
    <property type="taxonomic scope" value="Bacteria"/>
</dbReference>
<sequence length="260" mass="25611">MALSPAPRPVLVTRPAGRGASLLHLLEAQSVPAEHTPLVRLVPAEGEELAAARDRLADGAHTHLVVTSRTAAEALGAVAVPEGTVVVAVGGGTAEALGAVGIPATLVAGGSGEALVAQMPEADEGACVLFPASSAASRTVPEGLRAKGYRVHEVTAYRPERLEPPPAVAVALATGGYSALVLTSPMIARQAAAVGVHPSIPIITIGPPTSAAVRAAGLTPAREADETTDEALAAAVCEVLALPSAAPGGSTPSAGPGPQP</sequence>
<dbReference type="InterPro" id="IPR036108">
    <property type="entry name" value="4pyrrol_syn_uPrphyn_synt_sf"/>
</dbReference>
<evidence type="ECO:0000313" key="11">
    <source>
        <dbReference type="EMBL" id="ACU86453.1"/>
    </source>
</evidence>
<organism evidence="11 12">
    <name type="scientific">Brachybacterium faecium (strain ATCC 43885 / DSM 4810 / JCM 11609 / LMG 19847 / NBRC 14762 / NCIMB 9860 / 6-10)</name>
    <dbReference type="NCBI Taxonomy" id="446465"/>
    <lineage>
        <taxon>Bacteria</taxon>
        <taxon>Bacillati</taxon>
        <taxon>Actinomycetota</taxon>
        <taxon>Actinomycetes</taxon>
        <taxon>Micrococcales</taxon>
        <taxon>Dermabacteraceae</taxon>
        <taxon>Brachybacterium</taxon>
    </lineage>
</organism>
<evidence type="ECO:0000256" key="2">
    <source>
        <dbReference type="ARBA" id="ARBA00008133"/>
    </source>
</evidence>
<comment type="pathway">
    <text evidence="1 9">Porphyrin-containing compound metabolism; protoporphyrin-IX biosynthesis; coproporphyrinogen-III from 5-aminolevulinate: step 3/4.</text>
</comment>
<dbReference type="InterPro" id="IPR003754">
    <property type="entry name" value="4pyrrol_synth_uPrphyn_synth"/>
</dbReference>
<name>C7MH05_BRAFD</name>
<comment type="catalytic activity">
    <reaction evidence="8 9">
        <text>hydroxymethylbilane = uroporphyrinogen III + H2O</text>
        <dbReference type="Rhea" id="RHEA:18965"/>
        <dbReference type="ChEBI" id="CHEBI:15377"/>
        <dbReference type="ChEBI" id="CHEBI:57308"/>
        <dbReference type="ChEBI" id="CHEBI:57845"/>
        <dbReference type="EC" id="4.2.1.75"/>
    </reaction>
</comment>
<evidence type="ECO:0000256" key="6">
    <source>
        <dbReference type="ARBA" id="ARBA00037589"/>
    </source>
</evidence>
<dbReference type="HOGENOM" id="CLU_011276_9_0_11"/>
<accession>C7MH05</accession>
<evidence type="ECO:0000256" key="1">
    <source>
        <dbReference type="ARBA" id="ARBA00004772"/>
    </source>
</evidence>
<dbReference type="EC" id="4.2.1.75" evidence="3 9"/>
<feature type="domain" description="Tetrapyrrole biosynthesis uroporphyrinogen III synthase" evidence="10">
    <location>
        <begin position="24"/>
        <end position="233"/>
    </location>
</feature>
<dbReference type="AlphaFoldDB" id="C7MH05"/>
<dbReference type="Pfam" id="PF02602">
    <property type="entry name" value="HEM4"/>
    <property type="match status" value="1"/>
</dbReference>
<dbReference type="GO" id="GO:0006782">
    <property type="term" value="P:protoporphyrinogen IX biosynthetic process"/>
    <property type="evidence" value="ECO:0007669"/>
    <property type="project" value="UniProtKB-UniRule"/>
</dbReference>
<evidence type="ECO:0000256" key="3">
    <source>
        <dbReference type="ARBA" id="ARBA00013109"/>
    </source>
</evidence>
<keyword evidence="5 9" id="KW-0627">Porphyrin biosynthesis</keyword>
<dbReference type="Gene3D" id="3.40.50.10090">
    <property type="match status" value="2"/>
</dbReference>
<dbReference type="CDD" id="cd06578">
    <property type="entry name" value="HemD"/>
    <property type="match status" value="1"/>
</dbReference>
<comment type="function">
    <text evidence="6 9">Catalyzes cyclization of the linear tetrapyrrole, hydroxymethylbilane, to the macrocyclic uroporphyrinogen III.</text>
</comment>
<evidence type="ECO:0000256" key="4">
    <source>
        <dbReference type="ARBA" id="ARBA00023239"/>
    </source>
</evidence>
<dbReference type="SUPFAM" id="SSF69618">
    <property type="entry name" value="HemD-like"/>
    <property type="match status" value="1"/>
</dbReference>
<keyword evidence="4 9" id="KW-0456">Lyase</keyword>
<gene>
    <name evidence="11" type="ordered locus">Bfae_26800</name>
</gene>
<evidence type="ECO:0000256" key="8">
    <source>
        <dbReference type="ARBA" id="ARBA00048617"/>
    </source>
</evidence>
<dbReference type="Proteomes" id="UP000001919">
    <property type="component" value="Chromosome"/>
</dbReference>
<evidence type="ECO:0000256" key="5">
    <source>
        <dbReference type="ARBA" id="ARBA00023244"/>
    </source>
</evidence>
<dbReference type="PANTHER" id="PTHR38042">
    <property type="entry name" value="UROPORPHYRINOGEN-III SYNTHASE, CHLOROPLASTIC"/>
    <property type="match status" value="1"/>
</dbReference>
<dbReference type="STRING" id="446465.Bfae_26800"/>
<dbReference type="InterPro" id="IPR039793">
    <property type="entry name" value="UROS/Hem4"/>
</dbReference>
<dbReference type="UniPathway" id="UPA00251">
    <property type="reaction ID" value="UER00320"/>
</dbReference>
<comment type="similarity">
    <text evidence="2 9">Belongs to the uroporphyrinogen-III synthase family.</text>
</comment>
<dbReference type="GO" id="GO:0004852">
    <property type="term" value="F:uroporphyrinogen-III synthase activity"/>
    <property type="evidence" value="ECO:0007669"/>
    <property type="project" value="UniProtKB-UniRule"/>
</dbReference>
<keyword evidence="12" id="KW-1185">Reference proteome</keyword>
<dbReference type="GO" id="GO:0006780">
    <property type="term" value="P:uroporphyrinogen III biosynthetic process"/>
    <property type="evidence" value="ECO:0007669"/>
    <property type="project" value="UniProtKB-UniRule"/>
</dbReference>
<dbReference type="KEGG" id="bfa:Bfae_26800"/>
<dbReference type="PANTHER" id="PTHR38042:SF1">
    <property type="entry name" value="UROPORPHYRINOGEN-III SYNTHASE, CHLOROPLASTIC"/>
    <property type="match status" value="1"/>
</dbReference>
<dbReference type="PATRIC" id="fig|446465.5.peg.2646"/>
<reference evidence="11 12" key="1">
    <citation type="journal article" date="2009" name="Stand. Genomic Sci.">
        <title>Complete genome sequence of Brachybacterium faecium type strain (Schefferle 6-10).</title>
        <authorList>
            <person name="Lapidus A."/>
            <person name="Pukall R."/>
            <person name="Labuttii K."/>
            <person name="Copeland A."/>
            <person name="Del Rio T.G."/>
            <person name="Nolan M."/>
            <person name="Chen F."/>
            <person name="Lucas S."/>
            <person name="Tice H."/>
            <person name="Cheng J.F."/>
            <person name="Bruce D."/>
            <person name="Goodwin L."/>
            <person name="Pitluck S."/>
            <person name="Rohde M."/>
            <person name="Goker M."/>
            <person name="Pati A."/>
            <person name="Ivanova N."/>
            <person name="Mavrommatis K."/>
            <person name="Chen A."/>
            <person name="Palaniappan K."/>
            <person name="D'haeseleer P."/>
            <person name="Chain P."/>
            <person name="Bristow J."/>
            <person name="Eisen J.A."/>
            <person name="Markowitz V."/>
            <person name="Hugenholtz P."/>
            <person name="Kyrpides N.C."/>
            <person name="Klenk H.P."/>
        </authorList>
    </citation>
    <scope>NUCLEOTIDE SEQUENCE [LARGE SCALE GENOMIC DNA]</scope>
    <source>
        <strain evidence="12">ATCC 43885 / DSM 4810 / JCM 11609 / LMG 19847 / NBRC 14762 / NCIMB 9860 / 6-10</strain>
    </source>
</reference>
<dbReference type="EMBL" id="CP001643">
    <property type="protein sequence ID" value="ACU86453.1"/>
    <property type="molecule type" value="Genomic_DNA"/>
</dbReference>
<protein>
    <recommendedName>
        <fullName evidence="7 9">Uroporphyrinogen-III synthase</fullName>
        <ecNumber evidence="3 9">4.2.1.75</ecNumber>
    </recommendedName>
</protein>
<evidence type="ECO:0000259" key="10">
    <source>
        <dbReference type="Pfam" id="PF02602"/>
    </source>
</evidence>
<proteinExistence type="inferred from homology"/>